<protein>
    <submittedName>
        <fullName evidence="6">Short-chain dehydrogenase/reductase SDR</fullName>
    </submittedName>
</protein>
<organism evidence="6 7">
    <name type="scientific">Aminobacterium colombiense (strain DSM 12261 / ALA-1)</name>
    <dbReference type="NCBI Taxonomy" id="572547"/>
    <lineage>
        <taxon>Bacteria</taxon>
        <taxon>Thermotogati</taxon>
        <taxon>Synergistota</taxon>
        <taxon>Synergistia</taxon>
        <taxon>Synergistales</taxon>
        <taxon>Aminobacteriaceae</taxon>
        <taxon>Aminobacterium</taxon>
    </lineage>
</organism>
<proteinExistence type="inferred from homology"/>
<dbReference type="eggNOG" id="COG4221">
    <property type="taxonomic scope" value="Bacteria"/>
</dbReference>
<evidence type="ECO:0000256" key="3">
    <source>
        <dbReference type="ARBA" id="ARBA00023002"/>
    </source>
</evidence>
<keyword evidence="3" id="KW-0560">Oxidoreductase</keyword>
<dbReference type="SUPFAM" id="SSF51735">
    <property type="entry name" value="NAD(P)-binding Rossmann-fold domains"/>
    <property type="match status" value="1"/>
</dbReference>
<dbReference type="KEGG" id="aco:Amico_0473"/>
<comment type="similarity">
    <text evidence="1 4">Belongs to the short-chain dehydrogenases/reductases (SDR) family.</text>
</comment>
<keyword evidence="7" id="KW-1185">Reference proteome</keyword>
<dbReference type="Gene3D" id="3.40.50.720">
    <property type="entry name" value="NAD(P)-binding Rossmann-like Domain"/>
    <property type="match status" value="1"/>
</dbReference>
<dbReference type="InterPro" id="IPR020904">
    <property type="entry name" value="Sc_DH/Rdtase_CS"/>
</dbReference>
<dbReference type="Proteomes" id="UP000002366">
    <property type="component" value="Chromosome"/>
</dbReference>
<dbReference type="AlphaFoldDB" id="D5EDI1"/>
<reference evidence="6 7" key="1">
    <citation type="journal article" date="2010" name="Stand. Genomic Sci.">
        <title>Complete genome sequence of Aminobacterium colombiense type strain (ALA-1).</title>
        <authorList>
            <person name="Chertkov O."/>
            <person name="Sikorski J."/>
            <person name="Brambilla E."/>
            <person name="Lapidus A."/>
            <person name="Copeland A."/>
            <person name="Glavina Del Rio T."/>
            <person name="Nolan M."/>
            <person name="Lucas S."/>
            <person name="Tice H."/>
            <person name="Cheng J.F."/>
            <person name="Han C."/>
            <person name="Detter J.C."/>
            <person name="Bruce D."/>
            <person name="Tapia R."/>
            <person name="Goodwin L."/>
            <person name="Pitluck S."/>
            <person name="Liolios K."/>
            <person name="Ivanova N."/>
            <person name="Mavromatis K."/>
            <person name="Ovchinnikova G."/>
            <person name="Pati A."/>
            <person name="Chen A."/>
            <person name="Palaniappan K."/>
            <person name="Land M."/>
            <person name="Hauser L."/>
            <person name="Chang Y.J."/>
            <person name="Jeffries C.D."/>
            <person name="Spring S."/>
            <person name="Rohde M."/>
            <person name="Goker M."/>
            <person name="Bristow J."/>
            <person name="Eisen J.A."/>
            <person name="Markowitz V."/>
            <person name="Hugenholtz P."/>
            <person name="Kyrpides N.C."/>
            <person name="Klenk H.P."/>
        </authorList>
    </citation>
    <scope>NUCLEOTIDE SEQUENCE [LARGE SCALE GENOMIC DNA]</scope>
    <source>
        <strain evidence="7">DSM 12261 / ALA-1</strain>
    </source>
</reference>
<sequence length="268" mass="29978">MSEYFEDKVAVVTGAASGIGLGITEHLLSRGAMAVFMGDVNEENLKSESERLSIAHEGKVFSKLTDVTKLEQVENLIYTAKDFDGHLDFVFNNAGMGMTLPTEKITFDIWKLIIDLNVMGVVHGTYTAIPLMREQGFGHIINTGSITGRIPVPYQAVYAATKSAVISMTESLQYELEAYGLQFSVFCPGNVATSIFGELTPPPDSISVDDAVNYIFQEMERNSLVIILPQIMREIEALYRENRKEYDEIARKLASERRENYRTKGTYF</sequence>
<evidence type="ECO:0000256" key="4">
    <source>
        <dbReference type="RuleBase" id="RU000363"/>
    </source>
</evidence>
<dbReference type="PANTHER" id="PTHR43391:SF14">
    <property type="entry name" value="DEHYDROGENASE_REDUCTASE SDR FAMILY PROTEIN 7-LIKE"/>
    <property type="match status" value="1"/>
</dbReference>
<dbReference type="InterPro" id="IPR036291">
    <property type="entry name" value="NAD(P)-bd_dom_sf"/>
</dbReference>
<dbReference type="CDD" id="cd05233">
    <property type="entry name" value="SDR_c"/>
    <property type="match status" value="1"/>
</dbReference>
<dbReference type="PROSITE" id="PS00061">
    <property type="entry name" value="ADH_SHORT"/>
    <property type="match status" value="1"/>
</dbReference>
<dbReference type="GO" id="GO:0005829">
    <property type="term" value="C:cytosol"/>
    <property type="evidence" value="ECO:0007669"/>
    <property type="project" value="TreeGrafter"/>
</dbReference>
<dbReference type="PANTHER" id="PTHR43391">
    <property type="entry name" value="RETINOL DEHYDROGENASE-RELATED"/>
    <property type="match status" value="1"/>
</dbReference>
<dbReference type="OrthoDB" id="9775296at2"/>
<accession>D5EDI1</accession>
<evidence type="ECO:0000313" key="6">
    <source>
        <dbReference type="EMBL" id="ADE56613.1"/>
    </source>
</evidence>
<keyword evidence="2" id="KW-0521">NADP</keyword>
<evidence type="ECO:0000256" key="5">
    <source>
        <dbReference type="SAM" id="Coils"/>
    </source>
</evidence>
<dbReference type="PRINTS" id="PR00081">
    <property type="entry name" value="GDHRDH"/>
</dbReference>
<dbReference type="PRINTS" id="PR00080">
    <property type="entry name" value="SDRFAMILY"/>
</dbReference>
<evidence type="ECO:0000256" key="2">
    <source>
        <dbReference type="ARBA" id="ARBA00022857"/>
    </source>
</evidence>
<name>D5EDI1_AMICL</name>
<keyword evidence="5" id="KW-0175">Coiled coil</keyword>
<dbReference type="STRING" id="572547.Amico_0473"/>
<dbReference type="InterPro" id="IPR002347">
    <property type="entry name" value="SDR_fam"/>
</dbReference>
<dbReference type="GO" id="GO:0016491">
    <property type="term" value="F:oxidoreductase activity"/>
    <property type="evidence" value="ECO:0007669"/>
    <property type="project" value="UniProtKB-KW"/>
</dbReference>
<evidence type="ECO:0000313" key="7">
    <source>
        <dbReference type="Proteomes" id="UP000002366"/>
    </source>
</evidence>
<dbReference type="Pfam" id="PF00106">
    <property type="entry name" value="adh_short"/>
    <property type="match status" value="1"/>
</dbReference>
<dbReference type="EMBL" id="CP001997">
    <property type="protein sequence ID" value="ADE56613.1"/>
    <property type="molecule type" value="Genomic_DNA"/>
</dbReference>
<feature type="coiled-coil region" evidence="5">
    <location>
        <begin position="232"/>
        <end position="259"/>
    </location>
</feature>
<dbReference type="HOGENOM" id="CLU_010194_2_1_0"/>
<gene>
    <name evidence="6" type="ordered locus">Amico_0473</name>
</gene>
<evidence type="ECO:0000256" key="1">
    <source>
        <dbReference type="ARBA" id="ARBA00006484"/>
    </source>
</evidence>